<keyword evidence="3" id="KW-1185">Reference proteome</keyword>
<dbReference type="SUPFAM" id="SSF53474">
    <property type="entry name" value="alpha/beta-Hydrolases"/>
    <property type="match status" value="1"/>
</dbReference>
<dbReference type="PANTHER" id="PTHR43798:SF29">
    <property type="entry name" value="AB HYDROLASE-1 DOMAIN-CONTAINING PROTEIN"/>
    <property type="match status" value="1"/>
</dbReference>
<protein>
    <submittedName>
        <fullName evidence="2">Alpha/beta hydrolase</fullName>
    </submittedName>
</protein>
<dbReference type="InterPro" id="IPR029058">
    <property type="entry name" value="AB_hydrolase_fold"/>
</dbReference>
<dbReference type="PANTHER" id="PTHR43798">
    <property type="entry name" value="MONOACYLGLYCEROL LIPASE"/>
    <property type="match status" value="1"/>
</dbReference>
<reference evidence="2 3" key="1">
    <citation type="submission" date="2019-05" db="EMBL/GenBank/DDBJ databases">
        <title>Marivita sp. nov. isolated from sea sediment.</title>
        <authorList>
            <person name="Kim W."/>
        </authorList>
    </citation>
    <scope>NUCLEOTIDE SEQUENCE [LARGE SCALE GENOMIC DNA]</scope>
    <source>
        <strain evidence="2 3">CAU 1492</strain>
    </source>
</reference>
<evidence type="ECO:0000313" key="3">
    <source>
        <dbReference type="Proteomes" id="UP001191082"/>
    </source>
</evidence>
<evidence type="ECO:0000259" key="1">
    <source>
        <dbReference type="Pfam" id="PF12697"/>
    </source>
</evidence>
<keyword evidence="2" id="KW-0378">Hydrolase</keyword>
<dbReference type="Pfam" id="PF12697">
    <property type="entry name" value="Abhydrolase_6"/>
    <property type="match status" value="1"/>
</dbReference>
<sequence>MSIPLVLLPDVMCDSRAFWPQMNELSARWTITVAPVTRAARFEAIASELLAELPARFALFGLNFGATVAMDILRQAPDRIDRLCLMGGSPLPEAPAQAAAREDAIIAAQAGRLQDALDTIRPSQLLAEGSNRPLTKALLAEMARDLGADVFVRQVRAMQRARDQQAILRRAKVSTLIACGADDRVTPLKRHQFVAELMPNAQLHVIENAGHMAPLEQPAQVTTMLENWLQAPLVLW</sequence>
<dbReference type="InterPro" id="IPR000073">
    <property type="entry name" value="AB_hydrolase_1"/>
</dbReference>
<dbReference type="InterPro" id="IPR050266">
    <property type="entry name" value="AB_hydrolase_sf"/>
</dbReference>
<evidence type="ECO:0000313" key="2">
    <source>
        <dbReference type="EMBL" id="TMV12812.1"/>
    </source>
</evidence>
<dbReference type="RefSeq" id="WP_138863367.1">
    <property type="nucleotide sequence ID" value="NZ_VCPC01000002.1"/>
</dbReference>
<gene>
    <name evidence="2" type="ORF">FGK64_08380</name>
</gene>
<organism evidence="2 3">
    <name type="scientific">Arenibacterium halophilum</name>
    <dbReference type="NCBI Taxonomy" id="2583821"/>
    <lineage>
        <taxon>Bacteria</taxon>
        <taxon>Pseudomonadati</taxon>
        <taxon>Pseudomonadota</taxon>
        <taxon>Alphaproteobacteria</taxon>
        <taxon>Rhodobacterales</taxon>
        <taxon>Paracoccaceae</taxon>
        <taxon>Arenibacterium</taxon>
    </lineage>
</organism>
<dbReference type="GO" id="GO:0016787">
    <property type="term" value="F:hydrolase activity"/>
    <property type="evidence" value="ECO:0007669"/>
    <property type="project" value="UniProtKB-KW"/>
</dbReference>
<dbReference type="EMBL" id="VCPC01000002">
    <property type="protein sequence ID" value="TMV12812.1"/>
    <property type="molecule type" value="Genomic_DNA"/>
</dbReference>
<dbReference type="Gene3D" id="3.40.50.1820">
    <property type="entry name" value="alpha/beta hydrolase"/>
    <property type="match status" value="1"/>
</dbReference>
<dbReference type="PRINTS" id="PR00111">
    <property type="entry name" value="ABHYDROLASE"/>
</dbReference>
<proteinExistence type="predicted"/>
<name>A0ABY2X8V9_9RHOB</name>
<feature type="domain" description="AB hydrolase-1" evidence="1">
    <location>
        <begin position="41"/>
        <end position="221"/>
    </location>
</feature>
<dbReference type="Proteomes" id="UP001191082">
    <property type="component" value="Unassembled WGS sequence"/>
</dbReference>
<comment type="caution">
    <text evidence="2">The sequence shown here is derived from an EMBL/GenBank/DDBJ whole genome shotgun (WGS) entry which is preliminary data.</text>
</comment>
<accession>A0ABY2X8V9</accession>